<gene>
    <name evidence="1" type="ORF">JOF54_000493</name>
</gene>
<dbReference type="EMBL" id="JAGIOB010000001">
    <property type="protein sequence ID" value="MBP2415571.1"/>
    <property type="molecule type" value="Genomic_DNA"/>
</dbReference>
<organism evidence="1 2">
    <name type="scientific">Microlunatus capsulatus</name>
    <dbReference type="NCBI Taxonomy" id="99117"/>
    <lineage>
        <taxon>Bacteria</taxon>
        <taxon>Bacillati</taxon>
        <taxon>Actinomycetota</taxon>
        <taxon>Actinomycetes</taxon>
        <taxon>Propionibacteriales</taxon>
        <taxon>Propionibacteriaceae</taxon>
        <taxon>Microlunatus</taxon>
    </lineage>
</organism>
<name>A0ABS4Z3E4_9ACTN</name>
<reference evidence="1 2" key="1">
    <citation type="submission" date="2021-03" db="EMBL/GenBank/DDBJ databases">
        <title>Sequencing the genomes of 1000 actinobacteria strains.</title>
        <authorList>
            <person name="Klenk H.-P."/>
        </authorList>
    </citation>
    <scope>NUCLEOTIDE SEQUENCE [LARGE SCALE GENOMIC DNA]</scope>
    <source>
        <strain evidence="1 2">DSM 12936</strain>
    </source>
</reference>
<comment type="caution">
    <text evidence="1">The sequence shown here is derived from an EMBL/GenBank/DDBJ whole genome shotgun (WGS) entry which is preliminary data.</text>
</comment>
<keyword evidence="2" id="KW-1185">Reference proteome</keyword>
<dbReference type="RefSeq" id="WP_210052678.1">
    <property type="nucleotide sequence ID" value="NZ_BAAAMH010000022.1"/>
</dbReference>
<sequence>MRGITQTWTAVRLWLVPAAVLVLAVVVLAVSGGLDKVTGAQGRAAEPGEELALSRWVLVVRDAALVDGNDYDPASEPPRVRLHLRATFDGEETAYGLPTSMVTVQLPPGLPPLDATPLTDGDRDGNLDPGVGQELTLELAWPDAPARAPGTVRVLVRDEEERDNYLTGDAWEVRPSPSRHVDLALPDQRTVR</sequence>
<proteinExistence type="predicted"/>
<protein>
    <recommendedName>
        <fullName evidence="3">DUF4352 domain-containing protein</fullName>
    </recommendedName>
</protein>
<evidence type="ECO:0008006" key="3">
    <source>
        <dbReference type="Google" id="ProtNLM"/>
    </source>
</evidence>
<evidence type="ECO:0000313" key="1">
    <source>
        <dbReference type="EMBL" id="MBP2415571.1"/>
    </source>
</evidence>
<dbReference type="Proteomes" id="UP000758168">
    <property type="component" value="Unassembled WGS sequence"/>
</dbReference>
<accession>A0ABS4Z3E4</accession>
<evidence type="ECO:0000313" key="2">
    <source>
        <dbReference type="Proteomes" id="UP000758168"/>
    </source>
</evidence>